<dbReference type="EMBL" id="CP112933">
    <property type="protein sequence ID" value="WPY01484.1"/>
    <property type="molecule type" value="Genomic_DNA"/>
</dbReference>
<evidence type="ECO:0000313" key="1">
    <source>
        <dbReference type="EMBL" id="WPY01484.1"/>
    </source>
</evidence>
<geneLocation type="plasmid" evidence="1 2">
    <name>unnamed1</name>
</geneLocation>
<accession>A0ABZ0UZG1</accession>
<name>A0ABZ0UZG1_9RICK</name>
<evidence type="ECO:0008006" key="3">
    <source>
        <dbReference type="Google" id="ProtNLM"/>
    </source>
</evidence>
<sequence length="275" mass="30697">MSNLMQINTTNALDMFDAMEKSYRIADLMSKSDIIPVHFRGKAANIFIVLNSAYRMNIDPMLMMQNTFVIGGKLGMNAAFAISLANRSGLFSHGIRYRIEGKGVDLAVTAYTNLAGSDEEISYTITMKEAIADGWTKNTKYQSLPELMLRYRAATLLIRTHAPEVMNGMQGVEELEDIIAATKDVTPKKERTLQPVQVPADSEIREQLMELVVSKSISTDLVEKWCKKAGVSTLEEMSDDKMMACIEYILTRHSAVKEQQNVVTDVVINEIQEAA</sequence>
<reference evidence="1 2" key="1">
    <citation type="submission" date="2022-10" db="EMBL/GenBank/DDBJ databases">
        <title>Host association and intracellularity evolved multiple times independently in the Rickettsiales.</title>
        <authorList>
            <person name="Castelli M."/>
            <person name="Nardi T."/>
            <person name="Gammuto L."/>
            <person name="Bellinzona G."/>
            <person name="Sabaneyeva E."/>
            <person name="Potekhin A."/>
            <person name="Serra V."/>
            <person name="Petroni G."/>
            <person name="Sassera D."/>
        </authorList>
    </citation>
    <scope>NUCLEOTIDE SEQUENCE [LARGE SCALE GENOMIC DNA]</scope>
    <source>
        <strain evidence="1 2">Kr 154-4</strain>
        <plasmid evidence="1 2">unnamed1</plasmid>
    </source>
</reference>
<dbReference type="RefSeq" id="WP_323738958.1">
    <property type="nucleotide sequence ID" value="NZ_CP112933.1"/>
</dbReference>
<evidence type="ECO:0000313" key="2">
    <source>
        <dbReference type="Proteomes" id="UP001326613"/>
    </source>
</evidence>
<protein>
    <recommendedName>
        <fullName evidence="3">RecT family protein</fullName>
    </recommendedName>
</protein>
<proteinExistence type="predicted"/>
<dbReference type="Proteomes" id="UP001326613">
    <property type="component" value="Plasmid unnamed1"/>
</dbReference>
<organism evidence="1 2">
    <name type="scientific">Candidatus Trichorickettsia mobilis</name>
    <dbReference type="NCBI Taxonomy" id="1346319"/>
    <lineage>
        <taxon>Bacteria</taxon>
        <taxon>Pseudomonadati</taxon>
        <taxon>Pseudomonadota</taxon>
        <taxon>Alphaproteobacteria</taxon>
        <taxon>Rickettsiales</taxon>
        <taxon>Rickettsiaceae</taxon>
        <taxon>Rickettsieae</taxon>
        <taxon>Candidatus Trichorickettsia</taxon>
    </lineage>
</organism>
<keyword evidence="2" id="KW-1185">Reference proteome</keyword>
<gene>
    <name evidence="1" type="ORF">Trichorick_01397</name>
</gene>
<keyword evidence="1" id="KW-0614">Plasmid</keyword>